<dbReference type="OMA" id="YVPSKKF"/>
<keyword evidence="5" id="KW-1185">Reference proteome</keyword>
<evidence type="ECO:0000256" key="2">
    <source>
        <dbReference type="PROSITE-ProRule" id="PRU00176"/>
    </source>
</evidence>
<dbReference type="InterPro" id="IPR012677">
    <property type="entry name" value="Nucleotide-bd_a/b_plait_sf"/>
</dbReference>
<dbReference type="PANTHER" id="PTHR47640">
    <property type="entry name" value="TRNA SELENOCYSTEINE 1-ASSOCIATED PROTEIN 1-RELATED-RELATED"/>
    <property type="match status" value="1"/>
</dbReference>
<dbReference type="FunCoup" id="Q5CSW5">
    <property type="interactions" value="4"/>
</dbReference>
<dbReference type="OrthoDB" id="1749473at2759"/>
<comment type="caution">
    <text evidence="4">The sequence shown here is derived from an EMBL/GenBank/DDBJ whole genome shotgun (WGS) entry which is preliminary data.</text>
</comment>
<feature type="domain" description="RRM" evidence="3">
    <location>
        <begin position="41"/>
        <end position="119"/>
    </location>
</feature>
<evidence type="ECO:0000259" key="3">
    <source>
        <dbReference type="PROSITE" id="PS50102"/>
    </source>
</evidence>
<evidence type="ECO:0000256" key="1">
    <source>
        <dbReference type="ARBA" id="ARBA00022884"/>
    </source>
</evidence>
<dbReference type="CDD" id="cd12383">
    <property type="entry name" value="RRM_RBM42"/>
    <property type="match status" value="1"/>
</dbReference>
<dbReference type="InterPro" id="IPR000504">
    <property type="entry name" value="RRM_dom"/>
</dbReference>
<dbReference type="KEGG" id="cpv:cgd1_1070"/>
<dbReference type="PANTHER" id="PTHR47640:SF11">
    <property type="entry name" value="RNA-BINDING PROTEIN 42"/>
    <property type="match status" value="1"/>
</dbReference>
<dbReference type="STRING" id="353152.Q5CSW5"/>
<dbReference type="InParanoid" id="Q5CSW5"/>
<dbReference type="GeneID" id="3371368"/>
<dbReference type="SMART" id="SM00360">
    <property type="entry name" value="RRM"/>
    <property type="match status" value="1"/>
</dbReference>
<proteinExistence type="predicted"/>
<dbReference type="InterPro" id="IPR035979">
    <property type="entry name" value="RBD_domain_sf"/>
</dbReference>
<dbReference type="SUPFAM" id="SSF54928">
    <property type="entry name" value="RNA-binding domain, RBD"/>
    <property type="match status" value="1"/>
</dbReference>
<evidence type="ECO:0000313" key="4">
    <source>
        <dbReference type="EMBL" id="EAK88580.1"/>
    </source>
</evidence>
<accession>Q5CSW5</accession>
<dbReference type="Gene3D" id="3.30.70.330">
    <property type="match status" value="1"/>
</dbReference>
<dbReference type="EMBL" id="AAEE01000006">
    <property type="protein sequence ID" value="EAK88580.1"/>
    <property type="molecule type" value="Genomic_DNA"/>
</dbReference>
<evidence type="ECO:0000313" key="5">
    <source>
        <dbReference type="Proteomes" id="UP000006726"/>
    </source>
</evidence>
<gene>
    <name evidence="4" type="ORF">cgd1_1070</name>
</gene>
<dbReference type="InterPro" id="IPR050825">
    <property type="entry name" value="RBM42_RBP45_47-like"/>
</dbReference>
<organism evidence="4 5">
    <name type="scientific">Cryptosporidium parvum (strain Iowa II)</name>
    <dbReference type="NCBI Taxonomy" id="353152"/>
    <lineage>
        <taxon>Eukaryota</taxon>
        <taxon>Sar</taxon>
        <taxon>Alveolata</taxon>
        <taxon>Apicomplexa</taxon>
        <taxon>Conoidasida</taxon>
        <taxon>Coccidia</taxon>
        <taxon>Eucoccidiorida</taxon>
        <taxon>Eimeriorina</taxon>
        <taxon>Cryptosporidiidae</taxon>
        <taxon>Cryptosporidium</taxon>
    </lineage>
</organism>
<dbReference type="AlphaFoldDB" id="Q5CSW5"/>
<dbReference type="Proteomes" id="UP000006726">
    <property type="component" value="Chromosome 1"/>
</dbReference>
<protein>
    <submittedName>
        <fullName evidence="4">RRM domain protein</fullName>
    </submittedName>
</protein>
<feature type="non-terminal residue" evidence="4">
    <location>
        <position position="1"/>
    </location>
</feature>
<dbReference type="InterPro" id="IPR034215">
    <property type="entry name" value="RBM42_RRM"/>
</dbReference>
<name>Q5CSW5_CRYPI</name>
<dbReference type="PROSITE" id="PS50102">
    <property type="entry name" value="RRM"/>
    <property type="match status" value="1"/>
</dbReference>
<keyword evidence="1 2" id="KW-0694">RNA-binding</keyword>
<dbReference type="GO" id="GO:0003729">
    <property type="term" value="F:mRNA binding"/>
    <property type="evidence" value="ECO:0007669"/>
    <property type="project" value="InterPro"/>
</dbReference>
<dbReference type="RefSeq" id="XP_627952.1">
    <property type="nucleotide sequence ID" value="XM_627952.1"/>
</dbReference>
<reference evidence="4 5" key="1">
    <citation type="journal article" date="2004" name="Science">
        <title>Complete genome sequence of the apicomplexan, Cryptosporidium parvum.</title>
        <authorList>
            <person name="Abrahamsen M.S."/>
            <person name="Templeton T.J."/>
            <person name="Enomoto S."/>
            <person name="Abrahante J.E."/>
            <person name="Zhu G."/>
            <person name="Lancto C.A."/>
            <person name="Deng M."/>
            <person name="Liu C."/>
            <person name="Widmer G."/>
            <person name="Tzipori S."/>
            <person name="Buck G.A."/>
            <person name="Xu P."/>
            <person name="Bankier A.T."/>
            <person name="Dear P.H."/>
            <person name="Konfortov B.A."/>
            <person name="Spriggs H.F."/>
            <person name="Iyer L."/>
            <person name="Anantharaman V."/>
            <person name="Aravind L."/>
            <person name="Kapur V."/>
        </authorList>
    </citation>
    <scope>NUCLEOTIDE SEQUENCE [LARGE SCALE GENOMIC DNA]</scope>
    <source>
        <strain evidence="5">Iowa II</strain>
    </source>
</reference>
<dbReference type="Pfam" id="PF00076">
    <property type="entry name" value="RRM_1"/>
    <property type="match status" value="1"/>
</dbReference>
<sequence length="164" mass="19539">EMNIEKEDKSILDSHSKKRFRKAAGQVWVDNTLDEWPENDFRLFCGDLGNDVTEEILANAFKKYASFEKCKVIRNKHTGKSRGYGFVSFTNPNDMLNAMKEMNRKYVGSRPITLKRSKWKDREIDSDKNKRFDEMTRRNESANALVQDYQKEYKKRKYSDKFQR</sequence>